<evidence type="ECO:0000259" key="8">
    <source>
        <dbReference type="Pfam" id="PF25967"/>
    </source>
</evidence>
<dbReference type="SUPFAM" id="SSF111369">
    <property type="entry name" value="HlyD-like secretion proteins"/>
    <property type="match status" value="1"/>
</dbReference>
<feature type="domain" description="Multidrug resistance protein MdtA-like C-terminal permuted SH3" evidence="8">
    <location>
        <begin position="323"/>
        <end position="382"/>
    </location>
</feature>
<evidence type="ECO:0000256" key="4">
    <source>
        <dbReference type="SAM" id="MobiDB-lite"/>
    </source>
</evidence>
<dbReference type="GO" id="GO:0022857">
    <property type="term" value="F:transmembrane transporter activity"/>
    <property type="evidence" value="ECO:0007669"/>
    <property type="project" value="InterPro"/>
</dbReference>
<dbReference type="PROSITE" id="PS51257">
    <property type="entry name" value="PROKAR_LIPOPROTEIN"/>
    <property type="match status" value="1"/>
</dbReference>
<gene>
    <name evidence="9" type="ORF">SAMN05192529_101397</name>
</gene>
<dbReference type="Pfam" id="PF25944">
    <property type="entry name" value="Beta-barrel_RND"/>
    <property type="match status" value="1"/>
</dbReference>
<dbReference type="InterPro" id="IPR058625">
    <property type="entry name" value="MdtA-like_BSH"/>
</dbReference>
<dbReference type="InterPro" id="IPR058627">
    <property type="entry name" value="MdtA-like_C"/>
</dbReference>
<dbReference type="EMBL" id="FNQY01000001">
    <property type="protein sequence ID" value="SDZ77443.1"/>
    <property type="molecule type" value="Genomic_DNA"/>
</dbReference>
<dbReference type="InterPro" id="IPR058626">
    <property type="entry name" value="MdtA-like_b-barrel"/>
</dbReference>
<dbReference type="PANTHER" id="PTHR30158:SF23">
    <property type="entry name" value="MULTIDRUG RESISTANCE PROTEIN MEXA"/>
    <property type="match status" value="1"/>
</dbReference>
<evidence type="ECO:0000259" key="6">
    <source>
        <dbReference type="Pfam" id="PF25917"/>
    </source>
</evidence>
<feature type="compositionally biased region" description="Low complexity" evidence="4">
    <location>
        <begin position="396"/>
        <end position="411"/>
    </location>
</feature>
<evidence type="ECO:0000259" key="5">
    <source>
        <dbReference type="Pfam" id="PF25876"/>
    </source>
</evidence>
<dbReference type="InterPro" id="IPR006143">
    <property type="entry name" value="RND_pump_MFP"/>
</dbReference>
<dbReference type="Gene3D" id="2.40.30.170">
    <property type="match status" value="1"/>
</dbReference>
<feature type="coiled-coil region" evidence="3">
    <location>
        <begin position="114"/>
        <end position="172"/>
    </location>
</feature>
<evidence type="ECO:0000259" key="7">
    <source>
        <dbReference type="Pfam" id="PF25944"/>
    </source>
</evidence>
<accession>A0A1H3VRK2</accession>
<comment type="similarity">
    <text evidence="2">Belongs to the membrane fusion protein (MFP) (TC 8.A.1) family.</text>
</comment>
<reference evidence="9 10" key="1">
    <citation type="submission" date="2016-10" db="EMBL/GenBank/DDBJ databases">
        <authorList>
            <person name="de Groot N.N."/>
        </authorList>
    </citation>
    <scope>NUCLEOTIDE SEQUENCE [LARGE SCALE GENOMIC DNA]</scope>
    <source>
        <strain evidence="9 10">Vu-144</strain>
    </source>
</reference>
<dbReference type="Pfam" id="PF25917">
    <property type="entry name" value="BSH_RND"/>
    <property type="match status" value="1"/>
</dbReference>
<dbReference type="Gene3D" id="1.10.287.470">
    <property type="entry name" value="Helix hairpin bin"/>
    <property type="match status" value="1"/>
</dbReference>
<name>A0A1H3VRK2_9BACT</name>
<evidence type="ECO:0000256" key="3">
    <source>
        <dbReference type="SAM" id="Coils"/>
    </source>
</evidence>
<feature type="domain" description="Multidrug resistance protein MdtA-like alpha-helical hairpin" evidence="5">
    <location>
        <begin position="114"/>
        <end position="183"/>
    </location>
</feature>
<dbReference type="RefSeq" id="WP_211481714.1">
    <property type="nucleotide sequence ID" value="NZ_FNQY01000001.1"/>
</dbReference>
<dbReference type="AlphaFoldDB" id="A0A1H3VRK2"/>
<dbReference type="NCBIfam" id="TIGR01730">
    <property type="entry name" value="RND_mfp"/>
    <property type="match status" value="1"/>
</dbReference>
<keyword evidence="10" id="KW-1185">Reference proteome</keyword>
<dbReference type="Pfam" id="PF25876">
    <property type="entry name" value="HH_MFP_RND"/>
    <property type="match status" value="1"/>
</dbReference>
<dbReference type="Gene3D" id="2.40.50.100">
    <property type="match status" value="1"/>
</dbReference>
<dbReference type="PANTHER" id="PTHR30158">
    <property type="entry name" value="ACRA/E-RELATED COMPONENT OF DRUG EFFLUX TRANSPORTER"/>
    <property type="match status" value="1"/>
</dbReference>
<feature type="domain" description="Multidrug resistance protein MdtA-like beta-barrel" evidence="7">
    <location>
        <begin position="221"/>
        <end position="317"/>
    </location>
</feature>
<keyword evidence="3" id="KW-0175">Coiled coil</keyword>
<organism evidence="9 10">
    <name type="scientific">Arachidicoccus rhizosphaerae</name>
    <dbReference type="NCBI Taxonomy" id="551991"/>
    <lineage>
        <taxon>Bacteria</taxon>
        <taxon>Pseudomonadati</taxon>
        <taxon>Bacteroidota</taxon>
        <taxon>Chitinophagia</taxon>
        <taxon>Chitinophagales</taxon>
        <taxon>Chitinophagaceae</taxon>
        <taxon>Arachidicoccus</taxon>
    </lineage>
</organism>
<dbReference type="InterPro" id="IPR058624">
    <property type="entry name" value="MdtA-like_HH"/>
</dbReference>
<dbReference type="GO" id="GO:0046677">
    <property type="term" value="P:response to antibiotic"/>
    <property type="evidence" value="ECO:0007669"/>
    <property type="project" value="TreeGrafter"/>
</dbReference>
<evidence type="ECO:0000313" key="9">
    <source>
        <dbReference type="EMBL" id="SDZ77443.1"/>
    </source>
</evidence>
<sequence length="429" mass="46521">MQKKKRHVSLKKGASKGILTACLCAGLLMSSCGIFDSKSDKDAVQEISLPVYRVDTGTAYITKEFLGTIEGKVNVEIRPQVEGLLDQIYVDEGDFVQKGQDLFKVNPQSYQELLNNAEANENVEKAKLENARIELERIRPLVKNEVISPVRLKKTESDYDIAKASLAQAQAAVASAKINMNFTTIKAPVSGYIGRIPKRIGNLVSSKDKEPITVLTDVHEVYVYFSMSESDFLHFSKAKKEEAQKQLTGKDTSHLSSFKPTVTLTLADGTSYPHEGVVDAVAGQVNRNTGAISLRATFPNEENILRAGNTGTLNMTETKRSEVLIPQEATLTLQDKTFVMKLDTSGKTVRQLITISGSAGNQYMISSGLQKGDVIITEGFDKISEGMKINPVFPQAPEAGTTNGTPAAGTNQPAGGSSLIIPQSSRDSD</sequence>
<dbReference type="Gene3D" id="2.40.420.20">
    <property type="match status" value="1"/>
</dbReference>
<evidence type="ECO:0000256" key="1">
    <source>
        <dbReference type="ARBA" id="ARBA00004196"/>
    </source>
</evidence>
<proteinExistence type="inferred from homology"/>
<protein>
    <submittedName>
        <fullName evidence="9">Membrane fusion protein, multidrug efflux system</fullName>
    </submittedName>
</protein>
<feature type="compositionally biased region" description="Polar residues" evidence="4">
    <location>
        <begin position="412"/>
        <end position="429"/>
    </location>
</feature>
<dbReference type="Proteomes" id="UP000199041">
    <property type="component" value="Unassembled WGS sequence"/>
</dbReference>
<evidence type="ECO:0000256" key="2">
    <source>
        <dbReference type="ARBA" id="ARBA00009477"/>
    </source>
</evidence>
<dbReference type="GO" id="GO:0005886">
    <property type="term" value="C:plasma membrane"/>
    <property type="evidence" value="ECO:0007669"/>
    <property type="project" value="TreeGrafter"/>
</dbReference>
<dbReference type="STRING" id="551991.SAMN05192529_101397"/>
<evidence type="ECO:0000313" key="10">
    <source>
        <dbReference type="Proteomes" id="UP000199041"/>
    </source>
</evidence>
<feature type="region of interest" description="Disordered" evidence="4">
    <location>
        <begin position="391"/>
        <end position="429"/>
    </location>
</feature>
<feature type="domain" description="Multidrug resistance protein MdtA-like barrel-sandwich hybrid" evidence="6">
    <location>
        <begin position="75"/>
        <end position="215"/>
    </location>
</feature>
<dbReference type="GO" id="GO:0030313">
    <property type="term" value="C:cell envelope"/>
    <property type="evidence" value="ECO:0007669"/>
    <property type="project" value="UniProtKB-SubCell"/>
</dbReference>
<dbReference type="Pfam" id="PF25967">
    <property type="entry name" value="RND-MFP_C"/>
    <property type="match status" value="1"/>
</dbReference>
<comment type="subcellular location">
    <subcellularLocation>
        <location evidence="1">Cell envelope</location>
    </subcellularLocation>
</comment>